<keyword evidence="2" id="KW-1185">Reference proteome</keyword>
<dbReference type="Proteomes" id="UP000679691">
    <property type="component" value="Unassembled WGS sequence"/>
</dbReference>
<name>A0A8T4HFK8_9SPHI</name>
<reference evidence="1" key="1">
    <citation type="submission" date="2021-03" db="EMBL/GenBank/DDBJ databases">
        <authorList>
            <person name="Lu T."/>
            <person name="Wang Q."/>
            <person name="Han X."/>
        </authorList>
    </citation>
    <scope>NUCLEOTIDE SEQUENCE</scope>
    <source>
        <strain evidence="1">WQ 2009</strain>
    </source>
</reference>
<proteinExistence type="predicted"/>
<dbReference type="AlphaFoldDB" id="A0A8T4HFK8"/>
<protein>
    <submittedName>
        <fullName evidence="1">Uncharacterized protein</fullName>
    </submittedName>
</protein>
<organism evidence="1 2">
    <name type="scientific">Rhinopithecimicrobium faecis</name>
    <dbReference type="NCBI Taxonomy" id="2820698"/>
    <lineage>
        <taxon>Bacteria</taxon>
        <taxon>Pseudomonadati</taxon>
        <taxon>Bacteroidota</taxon>
        <taxon>Sphingobacteriia</taxon>
        <taxon>Sphingobacteriales</taxon>
        <taxon>Sphingobacteriaceae</taxon>
        <taxon>Rhinopithecimicrobium</taxon>
    </lineage>
</organism>
<sequence>MMIGQLIEKEQIPQFKFIAAPEDKSATFKEKLEGALRLGNEFKAKTEISFQTDSGPKRIETTVWSLTDKYLQIKSGVLIPLKSILEIEY</sequence>
<comment type="caution">
    <text evidence="1">The sequence shown here is derived from an EMBL/GenBank/DDBJ whole genome shotgun (WGS) entry which is preliminary data.</text>
</comment>
<dbReference type="EMBL" id="JAGKSB010000013">
    <property type="protein sequence ID" value="MBP3944117.1"/>
    <property type="molecule type" value="Genomic_DNA"/>
</dbReference>
<gene>
    <name evidence="1" type="ORF">J5U18_11235</name>
</gene>
<accession>A0A8T4HFK8</accession>
<evidence type="ECO:0000313" key="1">
    <source>
        <dbReference type="EMBL" id="MBP3944117.1"/>
    </source>
</evidence>
<evidence type="ECO:0000313" key="2">
    <source>
        <dbReference type="Proteomes" id="UP000679691"/>
    </source>
</evidence>